<evidence type="ECO:0000256" key="2">
    <source>
        <dbReference type="ARBA" id="ARBA00022448"/>
    </source>
</evidence>
<dbReference type="SMART" id="SM00382">
    <property type="entry name" value="AAA"/>
    <property type="match status" value="1"/>
</dbReference>
<sequence length="249" mass="28301">MLSIKPYLRSLKLNPDMAIDFDAYPFNIPAVQELEQIDFHPEVTFLVGENGAGKSTLLEAIAVAWGFNAEGGTRNANFSTADAHSDLHRYLRTVKSFKRPRAGYFLRAESFFNFATYEENMDGGQHPSYGDKGLHRQSHGESFLALLQNKFQPDGFYMLDEPEAALSPNRQLTALAIIHKLAQNRCQFIIATHSPILLAYPYARIYLLDQSGLTETRYEDTEHYTTTRHFLNNPAGMLERLFAEENEND</sequence>
<dbReference type="InterPro" id="IPR038729">
    <property type="entry name" value="Rad50/SbcC_AAA"/>
</dbReference>
<evidence type="ECO:0000313" key="10">
    <source>
        <dbReference type="Proteomes" id="UP000071778"/>
    </source>
</evidence>
<evidence type="ECO:0000256" key="4">
    <source>
        <dbReference type="ARBA" id="ARBA00022496"/>
    </source>
</evidence>
<dbReference type="InterPro" id="IPR003959">
    <property type="entry name" value="ATPase_AAA_core"/>
</dbReference>
<evidence type="ECO:0000256" key="1">
    <source>
        <dbReference type="ARBA" id="ARBA00004202"/>
    </source>
</evidence>
<comment type="subcellular location">
    <subcellularLocation>
        <location evidence="1">Cell membrane</location>
        <topology evidence="1">Peripheral membrane protein</topology>
    </subcellularLocation>
</comment>
<feature type="domain" description="AAA+ ATPase" evidence="8">
    <location>
        <begin position="40"/>
        <end position="211"/>
    </location>
</feature>
<dbReference type="Gene3D" id="3.40.50.300">
    <property type="entry name" value="P-loop containing nucleotide triphosphate hydrolases"/>
    <property type="match status" value="2"/>
</dbReference>
<evidence type="ECO:0000256" key="6">
    <source>
        <dbReference type="ARBA" id="ARBA00023065"/>
    </source>
</evidence>
<dbReference type="AlphaFoldDB" id="A0A127QPG8"/>
<keyword evidence="6" id="KW-0406">Ion transport</keyword>
<dbReference type="GO" id="GO:0005886">
    <property type="term" value="C:plasma membrane"/>
    <property type="evidence" value="ECO:0007669"/>
    <property type="project" value="UniProtKB-SubCell"/>
</dbReference>
<gene>
    <name evidence="9" type="ORF">CAter282_4070</name>
</gene>
<protein>
    <submittedName>
        <fullName evidence="9">RecF/RecN/SMC N terminal domain protein</fullName>
    </submittedName>
</protein>
<keyword evidence="7" id="KW-0472">Membrane</keyword>
<evidence type="ECO:0000313" key="9">
    <source>
        <dbReference type="EMBL" id="AMP11735.1"/>
    </source>
</evidence>
<accession>A0A127QPG8</accession>
<dbReference type="PANTHER" id="PTHR42771">
    <property type="entry name" value="IRON(3+)-HYDROXAMATE IMPORT ATP-BINDING PROTEIN FHUC"/>
    <property type="match status" value="1"/>
</dbReference>
<keyword evidence="3" id="KW-1003">Cell membrane</keyword>
<proteinExistence type="predicted"/>
<keyword evidence="5" id="KW-0408">Iron</keyword>
<dbReference type="PATRIC" id="fig|279058.18.peg.4008"/>
<organism evidence="9 10">
    <name type="scientific">Collimonas arenae</name>
    <dbReference type="NCBI Taxonomy" id="279058"/>
    <lineage>
        <taxon>Bacteria</taxon>
        <taxon>Pseudomonadati</taxon>
        <taxon>Pseudomonadota</taxon>
        <taxon>Betaproteobacteria</taxon>
        <taxon>Burkholderiales</taxon>
        <taxon>Oxalobacteraceae</taxon>
        <taxon>Collimonas</taxon>
    </lineage>
</organism>
<dbReference type="Pfam" id="PF13476">
    <property type="entry name" value="AAA_23"/>
    <property type="match status" value="1"/>
</dbReference>
<evidence type="ECO:0000256" key="3">
    <source>
        <dbReference type="ARBA" id="ARBA00022475"/>
    </source>
</evidence>
<dbReference type="GO" id="GO:0016887">
    <property type="term" value="F:ATP hydrolysis activity"/>
    <property type="evidence" value="ECO:0007669"/>
    <property type="project" value="InterPro"/>
</dbReference>
<keyword evidence="4" id="KW-0410">Iron transport</keyword>
<keyword evidence="10" id="KW-1185">Reference proteome</keyword>
<dbReference type="InterPro" id="IPR003593">
    <property type="entry name" value="AAA+_ATPase"/>
</dbReference>
<reference evidence="9 10" key="1">
    <citation type="submission" date="2015-11" db="EMBL/GenBank/DDBJ databases">
        <title>Exploring the genomic traits of fungus-feeding bacterial genus Collimonas.</title>
        <authorList>
            <person name="Song C."/>
            <person name="Schmidt R."/>
            <person name="de Jager V."/>
            <person name="Krzyzanowska D."/>
            <person name="Jongedijk E."/>
            <person name="Cankar K."/>
            <person name="Beekwilder J."/>
            <person name="van Veen A."/>
            <person name="de Boer W."/>
            <person name="van Veen J.A."/>
            <person name="Garbeva P."/>
        </authorList>
    </citation>
    <scope>NUCLEOTIDE SEQUENCE [LARGE SCALE GENOMIC DNA]</scope>
    <source>
        <strain evidence="9 10">Ter282</strain>
    </source>
</reference>
<dbReference type="Pfam" id="PF13304">
    <property type="entry name" value="AAA_21"/>
    <property type="match status" value="1"/>
</dbReference>
<dbReference type="SUPFAM" id="SSF52540">
    <property type="entry name" value="P-loop containing nucleoside triphosphate hydrolases"/>
    <property type="match status" value="1"/>
</dbReference>
<dbReference type="Proteomes" id="UP000071778">
    <property type="component" value="Chromosome"/>
</dbReference>
<evidence type="ECO:0000256" key="7">
    <source>
        <dbReference type="ARBA" id="ARBA00023136"/>
    </source>
</evidence>
<dbReference type="EMBL" id="CP013235">
    <property type="protein sequence ID" value="AMP11735.1"/>
    <property type="molecule type" value="Genomic_DNA"/>
</dbReference>
<dbReference type="InterPro" id="IPR027417">
    <property type="entry name" value="P-loop_NTPase"/>
</dbReference>
<dbReference type="InterPro" id="IPR051535">
    <property type="entry name" value="Siderophore_ABC-ATPase"/>
</dbReference>
<dbReference type="GO" id="GO:0005524">
    <property type="term" value="F:ATP binding"/>
    <property type="evidence" value="ECO:0007669"/>
    <property type="project" value="InterPro"/>
</dbReference>
<dbReference type="PANTHER" id="PTHR42771:SF2">
    <property type="entry name" value="IRON(3+)-HYDROXAMATE IMPORT ATP-BINDING PROTEIN FHUC"/>
    <property type="match status" value="1"/>
</dbReference>
<name>A0A127QPG8_9BURK</name>
<dbReference type="GO" id="GO:0006302">
    <property type="term" value="P:double-strand break repair"/>
    <property type="evidence" value="ECO:0007669"/>
    <property type="project" value="InterPro"/>
</dbReference>
<dbReference type="GO" id="GO:0006826">
    <property type="term" value="P:iron ion transport"/>
    <property type="evidence" value="ECO:0007669"/>
    <property type="project" value="UniProtKB-KW"/>
</dbReference>
<evidence type="ECO:0000256" key="5">
    <source>
        <dbReference type="ARBA" id="ARBA00023004"/>
    </source>
</evidence>
<evidence type="ECO:0000259" key="8">
    <source>
        <dbReference type="SMART" id="SM00382"/>
    </source>
</evidence>
<keyword evidence="2" id="KW-0813">Transport</keyword>